<dbReference type="OrthoDB" id="2830at2157"/>
<dbReference type="AlphaFoldDB" id="A0A6B0ST37"/>
<dbReference type="CDD" id="cd00156">
    <property type="entry name" value="REC"/>
    <property type="match status" value="1"/>
</dbReference>
<name>A0A6B0ST37_9EURY</name>
<dbReference type="GO" id="GO:0000160">
    <property type="term" value="P:phosphorelay signal transduction system"/>
    <property type="evidence" value="ECO:0007669"/>
    <property type="project" value="InterPro"/>
</dbReference>
<dbReference type="PROSITE" id="PS50110">
    <property type="entry name" value="RESPONSE_REGULATORY"/>
    <property type="match status" value="1"/>
</dbReference>
<protein>
    <submittedName>
        <fullName evidence="3">Response regulator</fullName>
    </submittedName>
</protein>
<dbReference type="SUPFAM" id="SSF52172">
    <property type="entry name" value="CheY-like"/>
    <property type="match status" value="1"/>
</dbReference>
<dbReference type="Pfam" id="PF00072">
    <property type="entry name" value="Response_reg"/>
    <property type="match status" value="1"/>
</dbReference>
<reference evidence="3 4" key="1">
    <citation type="submission" date="2019-12" db="EMBL/GenBank/DDBJ databases">
        <title>Isolation and characterization of three novel carbon monoxide-oxidizing members of Halobacteria from salione crusts and soils.</title>
        <authorList>
            <person name="Myers M.R."/>
            <person name="King G.M."/>
        </authorList>
    </citation>
    <scope>NUCLEOTIDE SEQUENCE [LARGE SCALE GENOMIC DNA]</scope>
    <source>
        <strain evidence="3 4">WSA2</strain>
    </source>
</reference>
<evidence type="ECO:0000313" key="4">
    <source>
        <dbReference type="Proteomes" id="UP000437065"/>
    </source>
</evidence>
<evidence type="ECO:0000313" key="3">
    <source>
        <dbReference type="EMBL" id="MXR39843.1"/>
    </source>
</evidence>
<keyword evidence="1" id="KW-0597">Phosphoprotein</keyword>
<dbReference type="Proteomes" id="UP000437065">
    <property type="component" value="Unassembled WGS sequence"/>
</dbReference>
<evidence type="ECO:0000259" key="2">
    <source>
        <dbReference type="PROSITE" id="PS50110"/>
    </source>
</evidence>
<dbReference type="EMBL" id="WUUS01000001">
    <property type="protein sequence ID" value="MXR39843.1"/>
    <property type="molecule type" value="Genomic_DNA"/>
</dbReference>
<evidence type="ECO:0000256" key="1">
    <source>
        <dbReference type="PROSITE-ProRule" id="PRU00169"/>
    </source>
</evidence>
<keyword evidence="4" id="KW-1185">Reference proteome</keyword>
<dbReference type="RefSeq" id="WP_159662341.1">
    <property type="nucleotide sequence ID" value="NZ_WUUS01000001.1"/>
</dbReference>
<dbReference type="PANTHER" id="PTHR43228:SF1">
    <property type="entry name" value="TWO-COMPONENT RESPONSE REGULATOR ARR22"/>
    <property type="match status" value="1"/>
</dbReference>
<dbReference type="InterPro" id="IPR052048">
    <property type="entry name" value="ST_Response_Regulator"/>
</dbReference>
<sequence length="118" mass="13260">MINILLAEDDSVHRSLIQRLLNDSRISVRCAKDGDEAVWFASVYNPDIVIMDLNMPVKDGLQATKQIKSIDPSIKVIISTARRSEQSIERAIEAGADEYLIKPYSKEEVLELIDSLSE</sequence>
<gene>
    <name evidence="3" type="ORF">GRX01_00505</name>
</gene>
<accession>A0A6B0ST37</accession>
<dbReference type="PANTHER" id="PTHR43228">
    <property type="entry name" value="TWO-COMPONENT RESPONSE REGULATOR"/>
    <property type="match status" value="1"/>
</dbReference>
<dbReference type="Gene3D" id="3.40.50.2300">
    <property type="match status" value="1"/>
</dbReference>
<comment type="caution">
    <text evidence="3">The sequence shown here is derived from an EMBL/GenBank/DDBJ whole genome shotgun (WGS) entry which is preliminary data.</text>
</comment>
<feature type="domain" description="Response regulatory" evidence="2">
    <location>
        <begin position="3"/>
        <end position="117"/>
    </location>
</feature>
<dbReference type="SMART" id="SM00448">
    <property type="entry name" value="REC"/>
    <property type="match status" value="1"/>
</dbReference>
<proteinExistence type="predicted"/>
<feature type="modified residue" description="4-aspartylphosphate" evidence="1">
    <location>
        <position position="52"/>
    </location>
</feature>
<dbReference type="InterPro" id="IPR001789">
    <property type="entry name" value="Sig_transdc_resp-reg_receiver"/>
</dbReference>
<organism evidence="3 4">
    <name type="scientific">Halobaculum saliterrae</name>
    <dbReference type="NCBI Taxonomy" id="2073113"/>
    <lineage>
        <taxon>Archaea</taxon>
        <taxon>Methanobacteriati</taxon>
        <taxon>Methanobacteriota</taxon>
        <taxon>Stenosarchaea group</taxon>
        <taxon>Halobacteria</taxon>
        <taxon>Halobacteriales</taxon>
        <taxon>Haloferacaceae</taxon>
        <taxon>Halobaculum</taxon>
    </lineage>
</organism>
<dbReference type="InterPro" id="IPR011006">
    <property type="entry name" value="CheY-like_superfamily"/>
</dbReference>